<dbReference type="Pfam" id="PF13730">
    <property type="entry name" value="HTH_36"/>
    <property type="match status" value="1"/>
</dbReference>
<evidence type="ECO:0000313" key="2">
    <source>
        <dbReference type="EMBL" id="MFC0716558.1"/>
    </source>
</evidence>
<feature type="compositionally biased region" description="Low complexity" evidence="1">
    <location>
        <begin position="162"/>
        <end position="172"/>
    </location>
</feature>
<comment type="caution">
    <text evidence="2">The sequence shown here is derived from an EMBL/GenBank/DDBJ whole genome shotgun (WGS) entry which is preliminary data.</text>
</comment>
<feature type="compositionally biased region" description="Polar residues" evidence="1">
    <location>
        <begin position="148"/>
        <end position="160"/>
    </location>
</feature>
<protein>
    <submittedName>
        <fullName evidence="2">Helix-turn-helix domain-containing protein</fullName>
    </submittedName>
</protein>
<proteinExistence type="predicted"/>
<gene>
    <name evidence="2" type="ORF">ACFFFU_02120</name>
</gene>
<accession>A0ABV6SSY2</accession>
<organism evidence="2 3">
    <name type="scientific">Luteimonas padinae</name>
    <dbReference type="NCBI Taxonomy" id="1714359"/>
    <lineage>
        <taxon>Bacteria</taxon>
        <taxon>Pseudomonadati</taxon>
        <taxon>Pseudomonadota</taxon>
        <taxon>Gammaproteobacteria</taxon>
        <taxon>Lysobacterales</taxon>
        <taxon>Lysobacteraceae</taxon>
        <taxon>Luteimonas</taxon>
    </lineage>
</organism>
<evidence type="ECO:0000256" key="1">
    <source>
        <dbReference type="SAM" id="MobiDB-lite"/>
    </source>
</evidence>
<dbReference type="EMBL" id="JBHLTF010000005">
    <property type="protein sequence ID" value="MFC0716558.1"/>
    <property type="molecule type" value="Genomic_DNA"/>
</dbReference>
<keyword evidence="3" id="KW-1185">Reference proteome</keyword>
<evidence type="ECO:0000313" key="3">
    <source>
        <dbReference type="Proteomes" id="UP001589898"/>
    </source>
</evidence>
<reference evidence="2 3" key="1">
    <citation type="submission" date="2024-09" db="EMBL/GenBank/DDBJ databases">
        <authorList>
            <person name="Sun Q."/>
            <person name="Mori K."/>
        </authorList>
    </citation>
    <scope>NUCLEOTIDE SEQUENCE [LARGE SCALE GENOMIC DNA]</scope>
    <source>
        <strain evidence="2 3">KCTC 52403</strain>
    </source>
</reference>
<feature type="region of interest" description="Disordered" evidence="1">
    <location>
        <begin position="121"/>
        <end position="186"/>
    </location>
</feature>
<dbReference type="RefSeq" id="WP_189496053.1">
    <property type="nucleotide sequence ID" value="NZ_BMZT01000004.1"/>
</dbReference>
<dbReference type="Proteomes" id="UP001589898">
    <property type="component" value="Unassembled WGS sequence"/>
</dbReference>
<name>A0ABV6SSY2_9GAMM</name>
<sequence>MGEIATIRKKRSRHYTTLGNELLRDARLSWKARGLFCYLWSHSDNFRFSIEKLTTKASDGRDSTASGLAELQKLGYLVIERVRGPKGRFIRATWTLTEDPESFVSSASTPYPENPDVVAHHERETGVPVKPSRTTEALSRRTGEACSTRYSPGASRQTGAVRSRASAPTAPRRSWRPDNALLSGRA</sequence>